<organism evidence="4 5">
    <name type="scientific">Streptomyces mexicanus</name>
    <dbReference type="NCBI Taxonomy" id="178566"/>
    <lineage>
        <taxon>Bacteria</taxon>
        <taxon>Bacillati</taxon>
        <taxon>Actinomycetota</taxon>
        <taxon>Actinomycetes</taxon>
        <taxon>Kitasatosporales</taxon>
        <taxon>Streptomycetaceae</taxon>
        <taxon>Streptomyces</taxon>
    </lineage>
</organism>
<dbReference type="InterPro" id="IPR036527">
    <property type="entry name" value="SCP2_sterol-bd_dom_sf"/>
</dbReference>
<dbReference type="Pfam" id="PF07398">
    <property type="entry name" value="MDMPI_C"/>
    <property type="match status" value="1"/>
</dbReference>
<sequence length="244" mass="26450">MPHDEGHDSPAALLPLLRTSADRLLATAAKLSDEDVRAPSLLPGWSRAHVLTHLARSADSRHRLLVSARSEADLPQYADEGQREQEIEEGADRSAALLLDDLDSSLHRFLTAVGEHPDDAWEVPVRWLGGGLRPVRGAVGSMLREVEVHHTDLATGHGPANWPAFFVARELETTVRKLREDPGAPPMALCADEDRVLRVVGDGPGPRVSGPAAELLGWLTGRTDGRPLTVRPSGPLPTPPPWRN</sequence>
<accession>A0A7X1LRQ7</accession>
<evidence type="ECO:0000259" key="2">
    <source>
        <dbReference type="Pfam" id="PF07398"/>
    </source>
</evidence>
<evidence type="ECO:0000259" key="3">
    <source>
        <dbReference type="Pfam" id="PF11716"/>
    </source>
</evidence>
<feature type="domain" description="Mycothiol-dependent maleylpyruvate isomerase metal-binding" evidence="3">
    <location>
        <begin position="17"/>
        <end position="154"/>
    </location>
</feature>
<feature type="region of interest" description="Disordered" evidence="1">
    <location>
        <begin position="223"/>
        <end position="244"/>
    </location>
</feature>
<gene>
    <name evidence="4" type="ORF">H1R13_18490</name>
</gene>
<dbReference type="RefSeq" id="WP_159675144.1">
    <property type="nucleotide sequence ID" value="NZ_JACMHY010000007.1"/>
</dbReference>
<comment type="caution">
    <text evidence="4">The sequence shown here is derived from an EMBL/GenBank/DDBJ whole genome shotgun (WGS) entry which is preliminary data.</text>
</comment>
<keyword evidence="4" id="KW-0413">Isomerase</keyword>
<dbReference type="SUPFAM" id="SSF55718">
    <property type="entry name" value="SCP-like"/>
    <property type="match status" value="1"/>
</dbReference>
<dbReference type="GO" id="GO:0046872">
    <property type="term" value="F:metal ion binding"/>
    <property type="evidence" value="ECO:0007669"/>
    <property type="project" value="InterPro"/>
</dbReference>
<dbReference type="SUPFAM" id="SSF109854">
    <property type="entry name" value="DinB/YfiT-like putative metalloenzymes"/>
    <property type="match status" value="1"/>
</dbReference>
<dbReference type="NCBIfam" id="TIGR03083">
    <property type="entry name" value="maleylpyruvate isomerase family mycothiol-dependent enzyme"/>
    <property type="match status" value="1"/>
</dbReference>
<dbReference type="Gene3D" id="3.30.1050.20">
    <property type="match status" value="1"/>
</dbReference>
<reference evidence="4 5" key="1">
    <citation type="submission" date="2020-08" db="EMBL/GenBank/DDBJ databases">
        <title>Whole-Genome Sequence of French Clinical Streptomyces mexicanus Strain Q0842.</title>
        <authorList>
            <person name="Boxberger M."/>
            <person name="La Scola B."/>
        </authorList>
    </citation>
    <scope>NUCLEOTIDE SEQUENCE [LARGE SCALE GENOMIC DNA]</scope>
    <source>
        <strain evidence="4 5">Marseille-Q0842</strain>
    </source>
</reference>
<dbReference type="InterPro" id="IPR024344">
    <property type="entry name" value="MDMPI_metal-binding"/>
</dbReference>
<dbReference type="InterPro" id="IPR034660">
    <property type="entry name" value="DinB/YfiT-like"/>
</dbReference>
<name>A0A7X1LRQ7_9ACTN</name>
<evidence type="ECO:0000313" key="5">
    <source>
        <dbReference type="Proteomes" id="UP000517694"/>
    </source>
</evidence>
<dbReference type="Proteomes" id="UP000517694">
    <property type="component" value="Unassembled WGS sequence"/>
</dbReference>
<evidence type="ECO:0000313" key="4">
    <source>
        <dbReference type="EMBL" id="MBC2866887.1"/>
    </source>
</evidence>
<dbReference type="GO" id="GO:0016853">
    <property type="term" value="F:isomerase activity"/>
    <property type="evidence" value="ECO:0007669"/>
    <property type="project" value="UniProtKB-KW"/>
</dbReference>
<keyword evidence="4" id="KW-0670">Pyruvate</keyword>
<feature type="compositionally biased region" description="Pro residues" evidence="1">
    <location>
        <begin position="234"/>
        <end position="244"/>
    </location>
</feature>
<dbReference type="InterPro" id="IPR010872">
    <property type="entry name" value="MDMPI_C-term_domain"/>
</dbReference>
<evidence type="ECO:0000256" key="1">
    <source>
        <dbReference type="SAM" id="MobiDB-lite"/>
    </source>
</evidence>
<dbReference type="OrthoDB" id="5118203at2"/>
<dbReference type="Gene3D" id="1.20.120.450">
    <property type="entry name" value="dinb family like domain"/>
    <property type="match status" value="1"/>
</dbReference>
<dbReference type="AlphaFoldDB" id="A0A7X1LRQ7"/>
<keyword evidence="5" id="KW-1185">Reference proteome</keyword>
<dbReference type="EMBL" id="JACMHY010000007">
    <property type="protein sequence ID" value="MBC2866887.1"/>
    <property type="molecule type" value="Genomic_DNA"/>
</dbReference>
<feature type="domain" description="MDMPI C-terminal" evidence="2">
    <location>
        <begin position="162"/>
        <end position="240"/>
    </location>
</feature>
<dbReference type="InterPro" id="IPR017517">
    <property type="entry name" value="Maleyloyr_isom"/>
</dbReference>
<proteinExistence type="predicted"/>
<protein>
    <submittedName>
        <fullName evidence="4">Maleylpyruvate isomerase family mycothiol-dependent enzyme</fullName>
    </submittedName>
</protein>
<dbReference type="Pfam" id="PF11716">
    <property type="entry name" value="MDMPI_N"/>
    <property type="match status" value="1"/>
</dbReference>